<keyword evidence="7" id="KW-1185">Reference proteome</keyword>
<dbReference type="GO" id="GO:0017000">
    <property type="term" value="P:antibiotic biosynthetic process"/>
    <property type="evidence" value="ECO:0007669"/>
    <property type="project" value="UniProtKB-KW"/>
</dbReference>
<comment type="caution">
    <text evidence="6">The sequence shown here is derived from an EMBL/GenBank/DDBJ whole genome shotgun (WGS) entry which is preliminary data.</text>
</comment>
<evidence type="ECO:0000259" key="5">
    <source>
        <dbReference type="Pfam" id="PF02668"/>
    </source>
</evidence>
<evidence type="ECO:0000256" key="1">
    <source>
        <dbReference type="ARBA" id="ARBA00001954"/>
    </source>
</evidence>
<proteinExistence type="predicted"/>
<keyword evidence="6" id="KW-0223">Dioxygenase</keyword>
<gene>
    <name evidence="6" type="ORF">DY245_35680</name>
</gene>
<accession>A0A371PTR0</accession>
<dbReference type="Proteomes" id="UP000262477">
    <property type="component" value="Unassembled WGS sequence"/>
</dbReference>
<reference evidence="6 7" key="1">
    <citation type="submission" date="2018-08" db="EMBL/GenBank/DDBJ databases">
        <title>Streptomyces NEAU-D10 sp. nov., a novel Actinomycete isolated from soil.</title>
        <authorList>
            <person name="Jin L."/>
        </authorList>
    </citation>
    <scope>NUCLEOTIDE SEQUENCE [LARGE SCALE GENOMIC DNA]</scope>
    <source>
        <strain evidence="6 7">NEAU-D10</strain>
    </source>
</reference>
<comment type="cofactor">
    <cofactor evidence="1">
        <name>Fe(2+)</name>
        <dbReference type="ChEBI" id="CHEBI:29033"/>
    </cofactor>
</comment>
<dbReference type="InterPro" id="IPR003819">
    <property type="entry name" value="TauD/TfdA-like"/>
</dbReference>
<protein>
    <submittedName>
        <fullName evidence="6">TauD/TfdA family dioxygenase</fullName>
    </submittedName>
</protein>
<dbReference type="InterPro" id="IPR042098">
    <property type="entry name" value="TauD-like_sf"/>
</dbReference>
<dbReference type="SUPFAM" id="SSF51197">
    <property type="entry name" value="Clavaminate synthase-like"/>
    <property type="match status" value="1"/>
</dbReference>
<feature type="domain" description="TauD/TfdA-like" evidence="5">
    <location>
        <begin position="35"/>
        <end position="312"/>
    </location>
</feature>
<dbReference type="PANTHER" id="PTHR10696">
    <property type="entry name" value="GAMMA-BUTYROBETAINE HYDROXYLASE-RELATED"/>
    <property type="match status" value="1"/>
</dbReference>
<dbReference type="GO" id="GO:0051213">
    <property type="term" value="F:dioxygenase activity"/>
    <property type="evidence" value="ECO:0007669"/>
    <property type="project" value="UniProtKB-KW"/>
</dbReference>
<dbReference type="PANTHER" id="PTHR10696:SF56">
    <property type="entry name" value="TAUD_TFDA-LIKE DOMAIN-CONTAINING PROTEIN"/>
    <property type="match status" value="1"/>
</dbReference>
<keyword evidence="4" id="KW-0045">Antibiotic biosynthesis</keyword>
<evidence type="ECO:0000256" key="2">
    <source>
        <dbReference type="ARBA" id="ARBA00023002"/>
    </source>
</evidence>
<dbReference type="InterPro" id="IPR050411">
    <property type="entry name" value="AlphaKG_dependent_hydroxylases"/>
</dbReference>
<evidence type="ECO:0000256" key="4">
    <source>
        <dbReference type="ARBA" id="ARBA00023194"/>
    </source>
</evidence>
<evidence type="ECO:0000256" key="3">
    <source>
        <dbReference type="ARBA" id="ARBA00023004"/>
    </source>
</evidence>
<dbReference type="RefSeq" id="WP_128511230.1">
    <property type="nucleotide sequence ID" value="NZ_QUAC01000396.1"/>
</dbReference>
<keyword evidence="3" id="KW-0408">Iron</keyword>
<dbReference type="Gene3D" id="3.60.130.10">
    <property type="entry name" value="Clavaminate synthase-like"/>
    <property type="match status" value="1"/>
</dbReference>
<keyword evidence="2" id="KW-0560">Oxidoreductase</keyword>
<dbReference type="EMBL" id="QUAC01000396">
    <property type="protein sequence ID" value="REK85866.1"/>
    <property type="molecule type" value="Genomic_DNA"/>
</dbReference>
<dbReference type="OrthoDB" id="9769888at2"/>
<evidence type="ECO:0000313" key="7">
    <source>
        <dbReference type="Proteomes" id="UP000262477"/>
    </source>
</evidence>
<dbReference type="Pfam" id="PF02668">
    <property type="entry name" value="TauD"/>
    <property type="match status" value="1"/>
</dbReference>
<dbReference type="AlphaFoldDB" id="A0A371PTR0"/>
<sequence>MSDSLFWTIETGKPATTQVPRFADATEACAWLTSVHSELRAALHRHGALYLRGLPVHDVEDFAKVRDVLVPQRTPYREKATPRSSYGNDVYSSTDLPPNQPIRMHNENSYTLTFPGLLLFGCLTAPEEGGATPVADCREVLRLLPADLVERMRTAGWLLTRNYSEHISLDWRTAFATEHREDVEKYCADNLVSCEWDDSGALRTRQLRPGIVHHPETGEGVWFNHMAFWNSWSLDEEIREMLQDEFGLDGLPFETALGDGKPLTREDIETVNAAYEGATLRRNWQPGDILLVDNILSTHGRDPFRGDRRIVVAMGDPVALEDCRPTVAAAAREEQAA</sequence>
<evidence type="ECO:0000313" key="6">
    <source>
        <dbReference type="EMBL" id="REK85866.1"/>
    </source>
</evidence>
<organism evidence="6 7">
    <name type="scientific">Streptomyces inhibens</name>
    <dbReference type="NCBI Taxonomy" id="2293571"/>
    <lineage>
        <taxon>Bacteria</taxon>
        <taxon>Bacillati</taxon>
        <taxon>Actinomycetota</taxon>
        <taxon>Actinomycetes</taxon>
        <taxon>Kitasatosporales</taxon>
        <taxon>Streptomycetaceae</taxon>
        <taxon>Streptomyces</taxon>
    </lineage>
</organism>
<name>A0A371PTR0_STRIH</name>